<evidence type="ECO:0000313" key="2">
    <source>
        <dbReference type="EMBL" id="KGJ87814.1"/>
    </source>
</evidence>
<accession>A0A099KAQ3</accession>
<dbReference type="OrthoDB" id="6228427at2"/>
<feature type="transmembrane region" description="Helical" evidence="1">
    <location>
        <begin position="6"/>
        <end position="24"/>
    </location>
</feature>
<organism evidence="2 3">
    <name type="scientific">Colwellia psychrerythraea</name>
    <name type="common">Vibrio psychroerythus</name>
    <dbReference type="NCBI Taxonomy" id="28229"/>
    <lineage>
        <taxon>Bacteria</taxon>
        <taxon>Pseudomonadati</taxon>
        <taxon>Pseudomonadota</taxon>
        <taxon>Gammaproteobacteria</taxon>
        <taxon>Alteromonadales</taxon>
        <taxon>Colwelliaceae</taxon>
        <taxon>Colwellia</taxon>
    </lineage>
</organism>
<evidence type="ECO:0000313" key="3">
    <source>
        <dbReference type="Proteomes" id="UP000029868"/>
    </source>
</evidence>
<reference evidence="2 3" key="1">
    <citation type="submission" date="2014-08" db="EMBL/GenBank/DDBJ databases">
        <title>Genomic and Phenotypic Diversity of Colwellia psychrerythraea strains from Disparate Marine Basins.</title>
        <authorList>
            <person name="Techtmann S.M."/>
            <person name="Stelling S.C."/>
            <person name="Utturkar S.M."/>
            <person name="Alshibli N."/>
            <person name="Harris A."/>
            <person name="Brown S.D."/>
            <person name="Hazen T.C."/>
        </authorList>
    </citation>
    <scope>NUCLEOTIDE SEQUENCE [LARGE SCALE GENOMIC DNA]</scope>
    <source>
        <strain evidence="2 3">GAB14E</strain>
    </source>
</reference>
<dbReference type="AlphaFoldDB" id="A0A099KAQ3"/>
<comment type="caution">
    <text evidence="2">The sequence shown here is derived from an EMBL/GenBank/DDBJ whole genome shotgun (WGS) entry which is preliminary data.</text>
</comment>
<evidence type="ECO:0000256" key="1">
    <source>
        <dbReference type="SAM" id="Phobius"/>
    </source>
</evidence>
<dbReference type="EMBL" id="JQEC01000071">
    <property type="protein sequence ID" value="KGJ87814.1"/>
    <property type="molecule type" value="Genomic_DNA"/>
</dbReference>
<keyword evidence="1" id="KW-0812">Transmembrane</keyword>
<dbReference type="PATRIC" id="fig|28229.3.peg.4472"/>
<keyword evidence="1" id="KW-0472">Membrane</keyword>
<name>A0A099KAQ3_COLPS</name>
<proteinExistence type="predicted"/>
<dbReference type="RefSeq" id="WP_033084386.1">
    <property type="nucleotide sequence ID" value="NZ_JQEC01000071.1"/>
</dbReference>
<sequence length="88" mass="10118">MLISILILLAVSFIVFVTGVLLAPKSINLTLKEKNDCRNFEIWQVPHLFQTKWYEPHRLYVRRMVCYGGLGLACGFMLLFVLAKFGLV</sequence>
<gene>
    <name evidence="2" type="ORF">GAB14E_4492</name>
</gene>
<keyword evidence="1" id="KW-1133">Transmembrane helix</keyword>
<dbReference type="Proteomes" id="UP000029868">
    <property type="component" value="Unassembled WGS sequence"/>
</dbReference>
<feature type="transmembrane region" description="Helical" evidence="1">
    <location>
        <begin position="64"/>
        <end position="87"/>
    </location>
</feature>
<protein>
    <submittedName>
        <fullName evidence="2">Uncharacterized protein</fullName>
    </submittedName>
</protein>